<evidence type="ECO:0000313" key="3">
    <source>
        <dbReference type="Proteomes" id="UP000316184"/>
    </source>
</evidence>
<accession>A0A561U4L6</accession>
<evidence type="ECO:0000313" key="2">
    <source>
        <dbReference type="EMBL" id="TWF94308.1"/>
    </source>
</evidence>
<dbReference type="AlphaFoldDB" id="A0A561U4L6"/>
<gene>
    <name evidence="2" type="ORF">FHU35_138</name>
</gene>
<proteinExistence type="predicted"/>
<sequence length="77" mass="7604">MNSTMMIALVAMVLAIVFLATVRAAMGKSNRIDDRRRNRAVGHSFVDSGVGGHHDGGWGGFDGGGSGGGDGGGGGGS</sequence>
<dbReference type="EMBL" id="VIWX01000003">
    <property type="protein sequence ID" value="TWF94308.1"/>
    <property type="molecule type" value="Genomic_DNA"/>
</dbReference>
<reference evidence="2 3" key="1">
    <citation type="submission" date="2019-06" db="EMBL/GenBank/DDBJ databases">
        <title>Sequencing the genomes of 1000 actinobacteria strains.</title>
        <authorList>
            <person name="Klenk H.-P."/>
        </authorList>
    </citation>
    <scope>NUCLEOTIDE SEQUENCE [LARGE SCALE GENOMIC DNA]</scope>
    <source>
        <strain evidence="2 3">DSM 46699</strain>
    </source>
</reference>
<protein>
    <submittedName>
        <fullName evidence="2">Uncharacterized protein</fullName>
    </submittedName>
</protein>
<comment type="caution">
    <text evidence="2">The sequence shown here is derived from an EMBL/GenBank/DDBJ whole genome shotgun (WGS) entry which is preliminary data.</text>
</comment>
<feature type="compositionally biased region" description="Gly residues" evidence="1">
    <location>
        <begin position="57"/>
        <end position="77"/>
    </location>
</feature>
<evidence type="ECO:0000256" key="1">
    <source>
        <dbReference type="SAM" id="MobiDB-lite"/>
    </source>
</evidence>
<dbReference type="Proteomes" id="UP000316184">
    <property type="component" value="Unassembled WGS sequence"/>
</dbReference>
<keyword evidence="3" id="KW-1185">Reference proteome</keyword>
<name>A0A561U4L6_9PSEU</name>
<dbReference type="RefSeq" id="WP_186459442.1">
    <property type="nucleotide sequence ID" value="NZ_VIWX01000003.1"/>
</dbReference>
<feature type="region of interest" description="Disordered" evidence="1">
    <location>
        <begin position="44"/>
        <end position="77"/>
    </location>
</feature>
<organism evidence="2 3">
    <name type="scientific">Saccharopolyspora dendranthemae</name>
    <dbReference type="NCBI Taxonomy" id="1181886"/>
    <lineage>
        <taxon>Bacteria</taxon>
        <taxon>Bacillati</taxon>
        <taxon>Actinomycetota</taxon>
        <taxon>Actinomycetes</taxon>
        <taxon>Pseudonocardiales</taxon>
        <taxon>Pseudonocardiaceae</taxon>
        <taxon>Saccharopolyspora</taxon>
    </lineage>
</organism>